<proteinExistence type="predicted"/>
<evidence type="ECO:0000313" key="4">
    <source>
        <dbReference type="Proteomes" id="UP000824258"/>
    </source>
</evidence>
<dbReference type="InterPro" id="IPR039446">
    <property type="entry name" value="DauR-like"/>
</dbReference>
<feature type="domain" description="YheO-like" evidence="1">
    <location>
        <begin position="25"/>
        <end position="138"/>
    </location>
</feature>
<protein>
    <submittedName>
        <fullName evidence="3">Transcriptional regulator</fullName>
    </submittedName>
</protein>
<dbReference type="Proteomes" id="UP000824258">
    <property type="component" value="Unassembled WGS sequence"/>
</dbReference>
<dbReference type="PANTHER" id="PTHR35568">
    <property type="entry name" value="TRANSCRIPTIONAL REGULATOR DAUR"/>
    <property type="match status" value="1"/>
</dbReference>
<dbReference type="InterPro" id="IPR039445">
    <property type="entry name" value="DauR-like_HTH"/>
</dbReference>
<reference evidence="3" key="1">
    <citation type="submission" date="2020-10" db="EMBL/GenBank/DDBJ databases">
        <authorList>
            <person name="Gilroy R."/>
        </authorList>
    </citation>
    <scope>NUCLEOTIDE SEQUENCE</scope>
    <source>
        <strain evidence="3">ChiHjej9B8-7071</strain>
    </source>
</reference>
<dbReference type="PANTHER" id="PTHR35568:SF1">
    <property type="entry name" value="TRANSCRIPTIONAL REGULATOR DAUR"/>
    <property type="match status" value="1"/>
</dbReference>
<gene>
    <name evidence="3" type="ORF">IAA70_00895</name>
</gene>
<dbReference type="InterPro" id="IPR013559">
    <property type="entry name" value="YheO"/>
</dbReference>
<evidence type="ECO:0000259" key="1">
    <source>
        <dbReference type="Pfam" id="PF08348"/>
    </source>
</evidence>
<reference evidence="3" key="2">
    <citation type="journal article" date="2021" name="PeerJ">
        <title>Extensive microbial diversity within the chicken gut microbiome revealed by metagenomics and culture.</title>
        <authorList>
            <person name="Gilroy R."/>
            <person name="Ravi A."/>
            <person name="Getino M."/>
            <person name="Pursley I."/>
            <person name="Horton D.L."/>
            <person name="Alikhan N.F."/>
            <person name="Baker D."/>
            <person name="Gharbi K."/>
            <person name="Hall N."/>
            <person name="Watson M."/>
            <person name="Adriaenssens E.M."/>
            <person name="Foster-Nyarko E."/>
            <person name="Jarju S."/>
            <person name="Secka A."/>
            <person name="Antonio M."/>
            <person name="Oren A."/>
            <person name="Chaudhuri R.R."/>
            <person name="La Ragione R."/>
            <person name="Hildebrand F."/>
            <person name="Pallen M.J."/>
        </authorList>
    </citation>
    <scope>NUCLEOTIDE SEQUENCE</scope>
    <source>
        <strain evidence="3">ChiHjej9B8-7071</strain>
    </source>
</reference>
<sequence>MWYDNHSGISFASEERVVILEQNQLENLKQIAKGIAAQFGSNCEVVIHELSDQSAYHSIVAIENGHVTGRKIGDGPSHVVLEQLGQPRDDMPDELCYLTRTPDGKILKSSSMYIRDSSGKICAIFCVNYDISALTMVEHAVHDLIGTKESERKEPERITLNVADLLDDLIRQSDELVGKPVALMTKEDKIKAIHFLNTNGAMLITKSGDKIAKHFGISKYTLYSYLDSKVGGN</sequence>
<organism evidence="3 4">
    <name type="scientific">Candidatus Avoscillospira stercoripullorum</name>
    <dbReference type="NCBI Taxonomy" id="2840709"/>
    <lineage>
        <taxon>Bacteria</taxon>
        <taxon>Bacillati</taxon>
        <taxon>Bacillota</taxon>
        <taxon>Clostridia</taxon>
        <taxon>Eubacteriales</taxon>
        <taxon>Oscillospiraceae</taxon>
        <taxon>Oscillospiraceae incertae sedis</taxon>
        <taxon>Candidatus Avoscillospira</taxon>
    </lineage>
</organism>
<dbReference type="Pfam" id="PF08348">
    <property type="entry name" value="PAS_6"/>
    <property type="match status" value="1"/>
</dbReference>
<dbReference type="EMBL" id="DVGD01000025">
    <property type="protein sequence ID" value="HIR08939.1"/>
    <property type="molecule type" value="Genomic_DNA"/>
</dbReference>
<dbReference type="Pfam" id="PF13309">
    <property type="entry name" value="HTH_22"/>
    <property type="match status" value="1"/>
</dbReference>
<evidence type="ECO:0000259" key="2">
    <source>
        <dbReference type="Pfam" id="PF13309"/>
    </source>
</evidence>
<dbReference type="AlphaFoldDB" id="A0A9D1A644"/>
<evidence type="ECO:0000313" key="3">
    <source>
        <dbReference type="EMBL" id="HIR08939.1"/>
    </source>
</evidence>
<accession>A0A9D1A644</accession>
<feature type="domain" description="Transcriptional regulator DauR-like HTH" evidence="2">
    <location>
        <begin position="166"/>
        <end position="227"/>
    </location>
</feature>
<name>A0A9D1A644_9FIRM</name>
<comment type="caution">
    <text evidence="3">The sequence shown here is derived from an EMBL/GenBank/DDBJ whole genome shotgun (WGS) entry which is preliminary data.</text>
</comment>